<keyword evidence="5" id="KW-0732">Signal</keyword>
<keyword evidence="6" id="KW-0677">Repeat</keyword>
<dbReference type="CDD" id="cd00190">
    <property type="entry name" value="Tryp_SPc"/>
    <property type="match status" value="1"/>
</dbReference>
<comment type="subcellular location">
    <subcellularLocation>
        <location evidence="1">Secreted</location>
    </subcellularLocation>
</comment>
<dbReference type="EMBL" id="JAGEUA010000006">
    <property type="protein sequence ID" value="KAL0973565.1"/>
    <property type="molecule type" value="Genomic_DNA"/>
</dbReference>
<dbReference type="PROSITE" id="PS50240">
    <property type="entry name" value="TRYPSIN_DOM"/>
    <property type="match status" value="1"/>
</dbReference>
<keyword evidence="8 12" id="KW-0720">Serine protease</keyword>
<dbReference type="SUPFAM" id="SSF57630">
    <property type="entry name" value="GLA-domain"/>
    <property type="match status" value="1"/>
</dbReference>
<dbReference type="PROSITE" id="PS01186">
    <property type="entry name" value="EGF_2"/>
    <property type="match status" value="1"/>
</dbReference>
<feature type="disulfide bond" evidence="11">
    <location>
        <begin position="657"/>
        <end position="666"/>
    </location>
</feature>
<dbReference type="Gene3D" id="2.40.10.10">
    <property type="entry name" value="Trypsin-like serine proteases"/>
    <property type="match status" value="2"/>
</dbReference>
<evidence type="ECO:0000256" key="7">
    <source>
        <dbReference type="ARBA" id="ARBA00022801"/>
    </source>
</evidence>
<feature type="compositionally biased region" description="Polar residues" evidence="13">
    <location>
        <begin position="755"/>
        <end position="769"/>
    </location>
</feature>
<dbReference type="InterPro" id="IPR018114">
    <property type="entry name" value="TRYPSIN_HIS"/>
</dbReference>
<dbReference type="InterPro" id="IPR000742">
    <property type="entry name" value="EGF"/>
</dbReference>
<sequence>MYHLNKVHPTLVNVGASCSQSQPSIKSALARRSCDAQRAEKITQGICKFIEMDMLPLSIVEGKGFRELINLLEPAYNIPSRRTITRLVETHYEERKQELLKELSTAERVALTTDCWTALTAESYITITCHYISDDWQMNSAVLLTESLPGRHTADHLAEKMNGAVEQWGLEDRVIACVHDNAANIVAANSPTRVLWISVACFAHTLQLAINDGFALYLYRVISAASKLVSHFNHSTAATKALQKKQEQMGLATHRLIQSCKTRWNSVCEMFDRLVEQRWAVVAVLSDRTVTKLQDARILELKDEYWQLMEDTQPVLSALKCATAVMSAEKDVSISNTYPITFGLINIHLMRSEGDGPRLIEFKSNVRSSLIKRMNVQSGEIVSFAPMISSMLDPRHKHLGFLTPSQRLSANAKLVELGEAAETGRAGIPHARGDQAALSDTNEGSANTGVTASQSSAMAQLLGEHYTTQCEAGINAELQNFLRETPPPLDCIPTDWWKVNEIRFPGLAKLARRLMKPKGTFDLQKQSRFFNQYQFTPTSTLGCRTMSKSGLLTVLLVSFCSLLESKVFLEQKDAVQLLRGVRRPRANFFLEEMMPGNLERECYEETCSQEEAFEIFQTKEKTMEFWYRYKNLNPCDYNPCKNGGICTVDRDEYLCLCPPHYDGNTCAIEVFECQFKNGGCLHYCTNQERTKGVLCSCAEGYRLDEDGKTCSETVSFPCGKKLREASLRRSLSNENENVTQTPDMNYDENLEREGNSTQPRANSTENMADNQEDTRIVGGQLEKQGGSPWQVLLRREDGYGFCGGTLISPRWVVSAAHCMEGTPDHITIGDYDKERPDPGEQKINISRVVIHPHFHEYTFDSDIALIYLTSPVVLSPVAMPVCLPNEFLAQSLQREDIRGIVTGWGAMQYMGRSSRFLRKVDLPIVDQQNCIRSTEQVITDNMFCAGYLEASKDSCSGDSGGPFVVNYRGTWFLTGVVSWGEKCAAHGKYGVYTRLGNYLHWIKDTVENQAHNSTHT</sequence>
<evidence type="ECO:0000256" key="13">
    <source>
        <dbReference type="SAM" id="MobiDB-lite"/>
    </source>
</evidence>
<dbReference type="FunFam" id="4.10.740.10:FF:000001">
    <property type="entry name" value="vitamin K-dependent protein S"/>
    <property type="match status" value="1"/>
</dbReference>
<evidence type="ECO:0000256" key="6">
    <source>
        <dbReference type="ARBA" id="ARBA00022737"/>
    </source>
</evidence>
<accession>A0ABD0WK12</accession>
<feature type="domain" description="Gla" evidence="16">
    <location>
        <begin position="585"/>
        <end position="631"/>
    </location>
</feature>
<keyword evidence="4 12" id="KW-0645">Protease</keyword>
<feature type="domain" description="Peptidase S1" evidence="15">
    <location>
        <begin position="776"/>
        <end position="1007"/>
    </location>
</feature>
<organism evidence="17 18">
    <name type="scientific">Umbra pygmaea</name>
    <name type="common">Eastern mudminnow</name>
    <dbReference type="NCBI Taxonomy" id="75934"/>
    <lineage>
        <taxon>Eukaryota</taxon>
        <taxon>Metazoa</taxon>
        <taxon>Chordata</taxon>
        <taxon>Craniata</taxon>
        <taxon>Vertebrata</taxon>
        <taxon>Euteleostomi</taxon>
        <taxon>Actinopterygii</taxon>
        <taxon>Neopterygii</taxon>
        <taxon>Teleostei</taxon>
        <taxon>Protacanthopterygii</taxon>
        <taxon>Esociformes</taxon>
        <taxon>Umbridae</taxon>
        <taxon>Umbra</taxon>
    </lineage>
</organism>
<protein>
    <submittedName>
        <fullName evidence="17">Uncharacterized protein</fullName>
    </submittedName>
</protein>
<dbReference type="InterPro" id="IPR001254">
    <property type="entry name" value="Trypsin_dom"/>
</dbReference>
<feature type="domain" description="EGF-like" evidence="14">
    <location>
        <begin position="631"/>
        <end position="667"/>
    </location>
</feature>
<dbReference type="PROSITE" id="PS50998">
    <property type="entry name" value="GLA_2"/>
    <property type="match status" value="1"/>
</dbReference>
<dbReference type="PROSITE" id="PS51257">
    <property type="entry name" value="PROKAR_LIPOPROTEIN"/>
    <property type="match status" value="1"/>
</dbReference>
<dbReference type="SMART" id="SM00181">
    <property type="entry name" value="EGF"/>
    <property type="match status" value="2"/>
</dbReference>
<evidence type="ECO:0000313" key="18">
    <source>
        <dbReference type="Proteomes" id="UP001557470"/>
    </source>
</evidence>
<dbReference type="Pfam" id="PF00008">
    <property type="entry name" value="EGF"/>
    <property type="match status" value="1"/>
</dbReference>
<dbReference type="Pfam" id="PF00089">
    <property type="entry name" value="Trypsin"/>
    <property type="match status" value="1"/>
</dbReference>
<keyword evidence="18" id="KW-1185">Reference proteome</keyword>
<feature type="compositionally biased region" description="Polar residues" evidence="13">
    <location>
        <begin position="729"/>
        <end position="743"/>
    </location>
</feature>
<dbReference type="InterPro" id="IPR043504">
    <property type="entry name" value="Peptidase_S1_PA_chymotrypsin"/>
</dbReference>
<dbReference type="Gene3D" id="4.10.740.10">
    <property type="entry name" value="Coagulation Factor IX"/>
    <property type="match status" value="1"/>
</dbReference>
<dbReference type="CDD" id="cd00054">
    <property type="entry name" value="EGF_CA"/>
    <property type="match status" value="1"/>
</dbReference>
<dbReference type="SUPFAM" id="SSF53098">
    <property type="entry name" value="Ribonuclease H-like"/>
    <property type="match status" value="1"/>
</dbReference>
<dbReference type="PROSITE" id="PS00011">
    <property type="entry name" value="GLA_1"/>
    <property type="match status" value="1"/>
</dbReference>
<dbReference type="InterPro" id="IPR035972">
    <property type="entry name" value="GLA-like_dom_SF"/>
</dbReference>
<keyword evidence="10" id="KW-0325">Glycoprotein</keyword>
<dbReference type="Pfam" id="PF00594">
    <property type="entry name" value="Gla"/>
    <property type="match status" value="1"/>
</dbReference>
<evidence type="ECO:0000256" key="3">
    <source>
        <dbReference type="ARBA" id="ARBA00022536"/>
    </source>
</evidence>
<feature type="region of interest" description="Disordered" evidence="13">
    <location>
        <begin position="729"/>
        <end position="769"/>
    </location>
</feature>
<evidence type="ECO:0000256" key="1">
    <source>
        <dbReference type="ARBA" id="ARBA00004613"/>
    </source>
</evidence>
<dbReference type="GO" id="GO:0005576">
    <property type="term" value="C:extracellular region"/>
    <property type="evidence" value="ECO:0007669"/>
    <property type="project" value="UniProtKB-SubCell"/>
</dbReference>
<evidence type="ECO:0000313" key="17">
    <source>
        <dbReference type="EMBL" id="KAL0973565.1"/>
    </source>
</evidence>
<evidence type="ECO:0000256" key="4">
    <source>
        <dbReference type="ARBA" id="ARBA00022670"/>
    </source>
</evidence>
<keyword evidence="9 11" id="KW-1015">Disulfide bond</keyword>
<dbReference type="InterPro" id="IPR000294">
    <property type="entry name" value="GLA_domain"/>
</dbReference>
<keyword evidence="2" id="KW-0964">Secreted</keyword>
<evidence type="ECO:0000256" key="11">
    <source>
        <dbReference type="PROSITE-ProRule" id="PRU00076"/>
    </source>
</evidence>
<dbReference type="PROSITE" id="PS00022">
    <property type="entry name" value="EGF_1"/>
    <property type="match status" value="1"/>
</dbReference>
<dbReference type="GO" id="GO:0006508">
    <property type="term" value="P:proteolysis"/>
    <property type="evidence" value="ECO:0007669"/>
    <property type="project" value="UniProtKB-KW"/>
</dbReference>
<keyword evidence="3 11" id="KW-0245">EGF-like domain</keyword>
<evidence type="ECO:0000256" key="10">
    <source>
        <dbReference type="ARBA" id="ARBA00023180"/>
    </source>
</evidence>
<dbReference type="Gene3D" id="2.10.25.10">
    <property type="entry name" value="Laminin"/>
    <property type="match status" value="2"/>
</dbReference>
<dbReference type="InterPro" id="IPR050442">
    <property type="entry name" value="Peptidase_S1_coag_factors"/>
</dbReference>
<evidence type="ECO:0000259" key="15">
    <source>
        <dbReference type="PROSITE" id="PS50240"/>
    </source>
</evidence>
<dbReference type="PRINTS" id="PR00001">
    <property type="entry name" value="GLABLOOD"/>
</dbReference>
<comment type="caution">
    <text evidence="11">Lacks conserved residue(s) required for the propagation of feature annotation.</text>
</comment>
<dbReference type="InterPro" id="IPR012337">
    <property type="entry name" value="RNaseH-like_sf"/>
</dbReference>
<evidence type="ECO:0000256" key="9">
    <source>
        <dbReference type="ARBA" id="ARBA00023157"/>
    </source>
</evidence>
<dbReference type="SUPFAM" id="SSF57196">
    <property type="entry name" value="EGF/Laminin"/>
    <property type="match status" value="2"/>
</dbReference>
<dbReference type="PROSITE" id="PS50026">
    <property type="entry name" value="EGF_3"/>
    <property type="match status" value="1"/>
</dbReference>
<keyword evidence="7 12" id="KW-0378">Hydrolase</keyword>
<dbReference type="FunFam" id="2.10.25.10:FF:000095">
    <property type="entry name" value="Notch, isoform B"/>
    <property type="match status" value="1"/>
</dbReference>
<dbReference type="PROSITE" id="PS00134">
    <property type="entry name" value="TRYPSIN_HIS"/>
    <property type="match status" value="1"/>
</dbReference>
<evidence type="ECO:0000256" key="8">
    <source>
        <dbReference type="ARBA" id="ARBA00022825"/>
    </source>
</evidence>
<dbReference type="PRINTS" id="PR00722">
    <property type="entry name" value="CHYMOTRYPSIN"/>
</dbReference>
<dbReference type="PANTHER" id="PTHR24278">
    <property type="entry name" value="COAGULATION FACTOR"/>
    <property type="match status" value="1"/>
</dbReference>
<dbReference type="SMART" id="SM00069">
    <property type="entry name" value="GLA"/>
    <property type="match status" value="1"/>
</dbReference>
<dbReference type="PROSITE" id="PS00135">
    <property type="entry name" value="TRYPSIN_SER"/>
    <property type="match status" value="1"/>
</dbReference>
<dbReference type="InterPro" id="IPR017857">
    <property type="entry name" value="Coagulation_fac-like_Gla_dom"/>
</dbReference>
<dbReference type="InterPro" id="IPR009003">
    <property type="entry name" value="Peptidase_S1_PA"/>
</dbReference>
<reference evidence="17 18" key="1">
    <citation type="submission" date="2024-06" db="EMBL/GenBank/DDBJ databases">
        <authorList>
            <person name="Pan Q."/>
            <person name="Wen M."/>
            <person name="Jouanno E."/>
            <person name="Zahm M."/>
            <person name="Klopp C."/>
            <person name="Cabau C."/>
            <person name="Louis A."/>
            <person name="Berthelot C."/>
            <person name="Parey E."/>
            <person name="Roest Crollius H."/>
            <person name="Montfort J."/>
            <person name="Robinson-Rechavi M."/>
            <person name="Bouchez O."/>
            <person name="Lampietro C."/>
            <person name="Lopez Roques C."/>
            <person name="Donnadieu C."/>
            <person name="Postlethwait J."/>
            <person name="Bobe J."/>
            <person name="Verreycken H."/>
            <person name="Guiguen Y."/>
        </authorList>
    </citation>
    <scope>NUCLEOTIDE SEQUENCE [LARGE SCALE GENOMIC DNA]</scope>
    <source>
        <strain evidence="17">Up_M1</strain>
        <tissue evidence="17">Testis</tissue>
    </source>
</reference>
<dbReference type="Proteomes" id="UP001557470">
    <property type="component" value="Unassembled WGS sequence"/>
</dbReference>
<evidence type="ECO:0000256" key="5">
    <source>
        <dbReference type="ARBA" id="ARBA00022729"/>
    </source>
</evidence>
<proteinExistence type="predicted"/>
<evidence type="ECO:0000259" key="16">
    <source>
        <dbReference type="PROSITE" id="PS50998"/>
    </source>
</evidence>
<evidence type="ECO:0000259" key="14">
    <source>
        <dbReference type="PROSITE" id="PS50026"/>
    </source>
</evidence>
<dbReference type="PANTHER" id="PTHR24278:SF25">
    <property type="entry name" value="COAGULATION FACTOR IX"/>
    <property type="match status" value="1"/>
</dbReference>
<dbReference type="SMART" id="SM00020">
    <property type="entry name" value="Tryp_SPc"/>
    <property type="match status" value="1"/>
</dbReference>
<dbReference type="AlphaFoldDB" id="A0ABD0WK12"/>
<dbReference type="InterPro" id="IPR001314">
    <property type="entry name" value="Peptidase_S1A"/>
</dbReference>
<gene>
    <name evidence="17" type="ORF">UPYG_G00206180</name>
</gene>
<dbReference type="Pfam" id="PF14670">
    <property type="entry name" value="FXa_inhibition"/>
    <property type="match status" value="1"/>
</dbReference>
<dbReference type="SUPFAM" id="SSF140996">
    <property type="entry name" value="Hermes dimerisation domain"/>
    <property type="match status" value="1"/>
</dbReference>
<evidence type="ECO:0000256" key="12">
    <source>
        <dbReference type="RuleBase" id="RU363034"/>
    </source>
</evidence>
<dbReference type="FunFam" id="2.40.10.10:FF:000120">
    <property type="entry name" value="Putative serine protease"/>
    <property type="match status" value="1"/>
</dbReference>
<dbReference type="GO" id="GO:0008236">
    <property type="term" value="F:serine-type peptidase activity"/>
    <property type="evidence" value="ECO:0007669"/>
    <property type="project" value="UniProtKB-KW"/>
</dbReference>
<name>A0ABD0WK12_UMBPY</name>
<dbReference type="SUPFAM" id="SSF50494">
    <property type="entry name" value="Trypsin-like serine proteases"/>
    <property type="match status" value="1"/>
</dbReference>
<dbReference type="InterPro" id="IPR033116">
    <property type="entry name" value="TRYPSIN_SER"/>
</dbReference>
<evidence type="ECO:0000256" key="2">
    <source>
        <dbReference type="ARBA" id="ARBA00022525"/>
    </source>
</evidence>
<comment type="caution">
    <text evidence="17">The sequence shown here is derived from an EMBL/GenBank/DDBJ whole genome shotgun (WGS) entry which is preliminary data.</text>
</comment>